<proteinExistence type="predicted"/>
<dbReference type="Gene3D" id="2.120.10.80">
    <property type="entry name" value="Kelch-type beta propeller"/>
    <property type="match status" value="1"/>
</dbReference>
<organism evidence="2 3">
    <name type="scientific">Capsella rubella</name>
    <dbReference type="NCBI Taxonomy" id="81985"/>
    <lineage>
        <taxon>Eukaryota</taxon>
        <taxon>Viridiplantae</taxon>
        <taxon>Streptophyta</taxon>
        <taxon>Embryophyta</taxon>
        <taxon>Tracheophyta</taxon>
        <taxon>Spermatophyta</taxon>
        <taxon>Magnoliopsida</taxon>
        <taxon>eudicotyledons</taxon>
        <taxon>Gunneridae</taxon>
        <taxon>Pentapetalae</taxon>
        <taxon>rosids</taxon>
        <taxon>malvids</taxon>
        <taxon>Brassicales</taxon>
        <taxon>Brassicaceae</taxon>
        <taxon>Camelineae</taxon>
        <taxon>Capsella</taxon>
    </lineage>
</organism>
<dbReference type="PANTHER" id="PTHR24414:SF23">
    <property type="entry name" value="F-BOX_KELCH-REPEAT PROTEIN SKIP6"/>
    <property type="match status" value="1"/>
</dbReference>
<dbReference type="EMBL" id="KB870809">
    <property type="protein sequence ID" value="EOA25395.1"/>
    <property type="molecule type" value="Genomic_DNA"/>
</dbReference>
<dbReference type="eggNOG" id="KOG1072">
    <property type="taxonomic scope" value="Eukaryota"/>
</dbReference>
<dbReference type="Pfam" id="PF25210">
    <property type="entry name" value="Kelch_FKB95"/>
    <property type="match status" value="1"/>
</dbReference>
<dbReference type="InterPro" id="IPR006652">
    <property type="entry name" value="Kelch_1"/>
</dbReference>
<dbReference type="InterPro" id="IPR036047">
    <property type="entry name" value="F-box-like_dom_sf"/>
</dbReference>
<dbReference type="CDD" id="cd22152">
    <property type="entry name" value="F-box_AtAFR-like"/>
    <property type="match status" value="1"/>
</dbReference>
<dbReference type="PANTHER" id="PTHR24414">
    <property type="entry name" value="F-BOX/KELCH-REPEAT PROTEIN SKIP4"/>
    <property type="match status" value="1"/>
</dbReference>
<reference evidence="3" key="1">
    <citation type="journal article" date="2013" name="Nat. Genet.">
        <title>The Capsella rubella genome and the genomic consequences of rapid mating system evolution.</title>
        <authorList>
            <person name="Slotte T."/>
            <person name="Hazzouri K.M."/>
            <person name="Agren J.A."/>
            <person name="Koenig D."/>
            <person name="Maumus F."/>
            <person name="Guo Y.L."/>
            <person name="Steige K."/>
            <person name="Platts A.E."/>
            <person name="Escobar J.S."/>
            <person name="Newman L.K."/>
            <person name="Wang W."/>
            <person name="Mandakova T."/>
            <person name="Vello E."/>
            <person name="Smith L.M."/>
            <person name="Henz S.R."/>
            <person name="Steffen J."/>
            <person name="Takuno S."/>
            <person name="Brandvain Y."/>
            <person name="Coop G."/>
            <person name="Andolfatto P."/>
            <person name="Hu T.T."/>
            <person name="Blanchette M."/>
            <person name="Clark R.M."/>
            <person name="Quesneville H."/>
            <person name="Nordborg M."/>
            <person name="Gaut B.S."/>
            <person name="Lysak M.A."/>
            <person name="Jenkins J."/>
            <person name="Grimwood J."/>
            <person name="Chapman J."/>
            <person name="Prochnik S."/>
            <person name="Shu S."/>
            <person name="Rokhsar D."/>
            <person name="Schmutz J."/>
            <person name="Weigel D."/>
            <person name="Wright S.I."/>
        </authorList>
    </citation>
    <scope>NUCLEOTIDE SEQUENCE [LARGE SCALE GENOMIC DNA]</scope>
    <source>
        <strain evidence="3">cv. Monte Gargano</strain>
    </source>
</reference>
<gene>
    <name evidence="2" type="ORF">CARUB_v10018727mg</name>
</gene>
<dbReference type="Proteomes" id="UP000029121">
    <property type="component" value="Unassembled WGS sequence"/>
</dbReference>
<dbReference type="SUPFAM" id="SSF117281">
    <property type="entry name" value="Kelch motif"/>
    <property type="match status" value="1"/>
</dbReference>
<evidence type="ECO:0000313" key="3">
    <source>
        <dbReference type="Proteomes" id="UP000029121"/>
    </source>
</evidence>
<keyword evidence="3" id="KW-1185">Reference proteome</keyword>
<accession>R0HJJ8</accession>
<dbReference type="InterPro" id="IPR050354">
    <property type="entry name" value="F-box/kelch-repeat_ARATH"/>
</dbReference>
<dbReference type="InterPro" id="IPR015915">
    <property type="entry name" value="Kelch-typ_b-propeller"/>
</dbReference>
<dbReference type="AlphaFoldDB" id="R0HJJ8"/>
<feature type="domain" description="F-box" evidence="1">
    <location>
        <begin position="12"/>
        <end position="52"/>
    </location>
</feature>
<dbReference type="SMART" id="SM00612">
    <property type="entry name" value="Kelch"/>
    <property type="match status" value="2"/>
</dbReference>
<protein>
    <recommendedName>
        <fullName evidence="1">F-box domain-containing protein</fullName>
    </recommendedName>
</protein>
<evidence type="ECO:0000313" key="2">
    <source>
        <dbReference type="EMBL" id="EOA25395.1"/>
    </source>
</evidence>
<dbReference type="SMART" id="SM00256">
    <property type="entry name" value="FBOX"/>
    <property type="match status" value="1"/>
</dbReference>
<evidence type="ECO:0000259" key="1">
    <source>
        <dbReference type="SMART" id="SM00256"/>
    </source>
</evidence>
<sequence length="307" mass="34833">MKSSSRTSFSSLPEEIVLHCLARASRFSRPTLSLVSKYFQSLIASPELEATRTRNRITEDYLYVSLDLDKENPNPSWFTVSLIPKQQKLKPVPSFPHQHPKSSSVVSIGSDIYIIGGVVNGLRSNRVLSLNGRTHQWLILPNMLQPREAPAADVIDGKIYVIGGSGSNFIQDVGEVYDPNTQTWEPILPTTLNLTTQMNVVPGKLVMNEKVYAMNGLMVNLEKKIFLFDNTLRLMSVSNQNLFWNDPKQDSAWRLDCKTEVWCAEVSFERRGLEEVLGFVEWTKNVFTFEGCDTRSDFFLHSEIISH</sequence>
<name>R0HJJ8_9BRAS</name>
<dbReference type="SUPFAM" id="SSF81383">
    <property type="entry name" value="F-box domain"/>
    <property type="match status" value="1"/>
</dbReference>
<dbReference type="InterPro" id="IPR057499">
    <property type="entry name" value="Kelch_FKB95"/>
</dbReference>
<dbReference type="InterPro" id="IPR001810">
    <property type="entry name" value="F-box_dom"/>
</dbReference>
<dbReference type="Pfam" id="PF00646">
    <property type="entry name" value="F-box"/>
    <property type="match status" value="1"/>
</dbReference>